<dbReference type="InterPro" id="IPR006326">
    <property type="entry name" value="UDPGT_MGT-like"/>
</dbReference>
<keyword evidence="2 4" id="KW-0808">Transferase</keyword>
<dbReference type="Proteomes" id="UP000587527">
    <property type="component" value="Unassembled WGS sequence"/>
</dbReference>
<reference evidence="4 5" key="1">
    <citation type="submission" date="2020-08" db="EMBL/GenBank/DDBJ databases">
        <title>Sequencing the genomes of 1000 actinobacteria strains.</title>
        <authorList>
            <person name="Klenk H.-P."/>
        </authorList>
    </citation>
    <scope>NUCLEOTIDE SEQUENCE [LARGE SCALE GENOMIC DNA]</scope>
    <source>
        <strain evidence="4 5">DSM 45362</strain>
    </source>
</reference>
<comment type="similarity">
    <text evidence="1">Belongs to the UDP-glycosyltransferase family.</text>
</comment>
<dbReference type="InterPro" id="IPR002213">
    <property type="entry name" value="UDP_glucos_trans"/>
</dbReference>
<dbReference type="CDD" id="cd03784">
    <property type="entry name" value="GT1_Gtf-like"/>
    <property type="match status" value="1"/>
</dbReference>
<dbReference type="PANTHER" id="PTHR48050">
    <property type="entry name" value="STEROL 3-BETA-GLUCOSYLTRANSFERASE"/>
    <property type="match status" value="1"/>
</dbReference>
<dbReference type="PANTHER" id="PTHR48050:SF13">
    <property type="entry name" value="STEROL 3-BETA-GLUCOSYLTRANSFERASE UGT80A2"/>
    <property type="match status" value="1"/>
</dbReference>
<comment type="caution">
    <text evidence="4">The sequence shown here is derived from an EMBL/GenBank/DDBJ whole genome shotgun (WGS) entry which is preliminary data.</text>
</comment>
<dbReference type="GO" id="GO:0008194">
    <property type="term" value="F:UDP-glycosyltransferase activity"/>
    <property type="evidence" value="ECO:0007669"/>
    <property type="project" value="InterPro"/>
</dbReference>
<keyword evidence="5" id="KW-1185">Reference proteome</keyword>
<feature type="domain" description="Erythromycin biosynthesis protein CIII-like C-terminal" evidence="3">
    <location>
        <begin position="248"/>
        <end position="375"/>
    </location>
</feature>
<dbReference type="EMBL" id="JACHMN010000003">
    <property type="protein sequence ID" value="MBB5873284.1"/>
    <property type="molecule type" value="Genomic_DNA"/>
</dbReference>
<name>A0A841BYS1_9ACTN</name>
<sequence>MGRHIAFVNAPLTGEIFPTLPIVDALVRRGHRVTYATVPARAAALESVGAEVVTYRSTLPDDGDRGLSRPDRMEYVPMVRRNFLAEAAATLPQLDEAYRDDVPDLIVYRTAMLAGRILTARYGVPSVELWPYLANNEHWSISRHLAVADPESPAGVAFRADIDEFVAAQLDDPKDFHRAEPRHRLMFYPRSFQYRGETFGDGFTFVGPCVGRRPFQESWQPGGGDRPIALISLGTVYNRHIPFYRAAMDAFADSSWQVLLGIGHRTSPAELGDIPANVHVAATVPQFDILRHASVFVTHAGMGSVMEALLCGVPMVTVPQTPEQEVNAERVVELGVGGRLDADGLTAEALRAEVERVVADDAMAHRLGELRREVQACGGAGLAADLIESV</sequence>
<dbReference type="NCBIfam" id="TIGR01426">
    <property type="entry name" value="MGT"/>
    <property type="match status" value="1"/>
</dbReference>
<dbReference type="Gene3D" id="3.40.50.2000">
    <property type="entry name" value="Glycogen Phosphorylase B"/>
    <property type="match status" value="2"/>
</dbReference>
<dbReference type="RefSeq" id="WP_184844233.1">
    <property type="nucleotide sequence ID" value="NZ_JACHMN010000003.1"/>
</dbReference>
<dbReference type="GO" id="GO:0017000">
    <property type="term" value="P:antibiotic biosynthetic process"/>
    <property type="evidence" value="ECO:0007669"/>
    <property type="project" value="UniProtKB-ARBA"/>
</dbReference>
<evidence type="ECO:0000256" key="1">
    <source>
        <dbReference type="ARBA" id="ARBA00009995"/>
    </source>
</evidence>
<proteinExistence type="inferred from homology"/>
<dbReference type="GO" id="GO:0016758">
    <property type="term" value="F:hexosyltransferase activity"/>
    <property type="evidence" value="ECO:0007669"/>
    <property type="project" value="InterPro"/>
</dbReference>
<dbReference type="AlphaFoldDB" id="A0A841BYS1"/>
<dbReference type="SUPFAM" id="SSF53756">
    <property type="entry name" value="UDP-Glycosyltransferase/glycogen phosphorylase"/>
    <property type="match status" value="1"/>
</dbReference>
<accession>A0A841BYS1</accession>
<dbReference type="FunFam" id="3.40.50.2000:FF:000072">
    <property type="entry name" value="Glycosyl transferase"/>
    <property type="match status" value="1"/>
</dbReference>
<evidence type="ECO:0000256" key="2">
    <source>
        <dbReference type="ARBA" id="ARBA00022679"/>
    </source>
</evidence>
<evidence type="ECO:0000259" key="3">
    <source>
        <dbReference type="Pfam" id="PF06722"/>
    </source>
</evidence>
<organism evidence="4 5">
    <name type="scientific">Allocatelliglobosispora scoriae</name>
    <dbReference type="NCBI Taxonomy" id="643052"/>
    <lineage>
        <taxon>Bacteria</taxon>
        <taxon>Bacillati</taxon>
        <taxon>Actinomycetota</taxon>
        <taxon>Actinomycetes</taxon>
        <taxon>Micromonosporales</taxon>
        <taxon>Micromonosporaceae</taxon>
        <taxon>Allocatelliglobosispora</taxon>
    </lineage>
</organism>
<protein>
    <submittedName>
        <fullName evidence="4">MGT family glycosyltransferase</fullName>
    </submittedName>
</protein>
<evidence type="ECO:0000313" key="5">
    <source>
        <dbReference type="Proteomes" id="UP000587527"/>
    </source>
</evidence>
<evidence type="ECO:0000313" key="4">
    <source>
        <dbReference type="EMBL" id="MBB5873284.1"/>
    </source>
</evidence>
<dbReference type="InterPro" id="IPR050426">
    <property type="entry name" value="Glycosyltransferase_28"/>
</dbReference>
<dbReference type="InterPro" id="IPR010610">
    <property type="entry name" value="EryCIII-like_C"/>
</dbReference>
<gene>
    <name evidence="4" type="ORF">F4553_006718</name>
</gene>
<dbReference type="Pfam" id="PF06722">
    <property type="entry name" value="EryCIII-like_C"/>
    <property type="match status" value="1"/>
</dbReference>